<evidence type="ECO:0000313" key="3">
    <source>
        <dbReference type="EMBL" id="SPL61697.1"/>
    </source>
</evidence>
<dbReference type="AlphaFoldDB" id="A0A2P9HC92"/>
<organism evidence="3 4">
    <name type="scientific">Ochrobactrum soli</name>
    <dbReference type="NCBI Taxonomy" id="2448455"/>
    <lineage>
        <taxon>Bacteria</taxon>
        <taxon>Pseudomonadati</taxon>
        <taxon>Pseudomonadota</taxon>
        <taxon>Alphaproteobacteria</taxon>
        <taxon>Hyphomicrobiales</taxon>
        <taxon>Brucellaceae</taxon>
        <taxon>Brucella/Ochrobactrum group</taxon>
        <taxon>Ochrobactrum</taxon>
    </lineage>
</organism>
<evidence type="ECO:0000313" key="4">
    <source>
        <dbReference type="Proteomes" id="UP000246073"/>
    </source>
</evidence>
<feature type="chain" id="PRO_5015117158" evidence="2">
    <location>
        <begin position="20"/>
        <end position="44"/>
    </location>
</feature>
<evidence type="ECO:0000256" key="1">
    <source>
        <dbReference type="SAM" id="MobiDB-lite"/>
    </source>
</evidence>
<evidence type="ECO:0000256" key="2">
    <source>
        <dbReference type="SAM" id="SignalP"/>
    </source>
</evidence>
<accession>A0A2P9HC92</accession>
<sequence length="44" mass="4384">MKQFIIAIAFAVASTAASAQTPGMPTQSGGQEPEVPGNPPPSSN</sequence>
<protein>
    <submittedName>
        <fullName evidence="3">Uncharacterized protein</fullName>
    </submittedName>
</protein>
<feature type="signal peptide" evidence="2">
    <location>
        <begin position="1"/>
        <end position="19"/>
    </location>
</feature>
<name>A0A2P9HC92_9HYPH</name>
<dbReference type="EMBL" id="OOFM01000001">
    <property type="protein sequence ID" value="SPL61697.1"/>
    <property type="molecule type" value="Genomic_DNA"/>
</dbReference>
<dbReference type="RefSeq" id="WP_280176215.1">
    <property type="nucleotide sequence ID" value="NZ_OOFM01000001.1"/>
</dbReference>
<feature type="region of interest" description="Disordered" evidence="1">
    <location>
        <begin position="16"/>
        <end position="44"/>
    </location>
</feature>
<reference evidence="4" key="1">
    <citation type="submission" date="2017-12" db="EMBL/GenBank/DDBJ databases">
        <authorList>
            <person name="Diaz M."/>
        </authorList>
    </citation>
    <scope>NUCLEOTIDE SEQUENCE [LARGE SCALE GENOMIC DNA]</scope>
    <source>
        <strain evidence="4">FI11154</strain>
    </source>
</reference>
<gene>
    <name evidence="3" type="ORF">OHAE_4489</name>
</gene>
<dbReference type="Proteomes" id="UP000246073">
    <property type="component" value="Unassembled WGS sequence"/>
</dbReference>
<proteinExistence type="predicted"/>
<keyword evidence="2" id="KW-0732">Signal</keyword>